<feature type="region of interest" description="Disordered" evidence="2">
    <location>
        <begin position="34"/>
        <end position="53"/>
    </location>
</feature>
<keyword evidence="1" id="KW-0539">Nucleus</keyword>
<keyword evidence="1" id="KW-0813">Transport</keyword>
<proteinExistence type="inferred from homology"/>
<dbReference type="GO" id="GO:0000055">
    <property type="term" value="P:ribosomal large subunit export from nucleus"/>
    <property type="evidence" value="ECO:0007669"/>
    <property type="project" value="UniProtKB-UniRule"/>
</dbReference>
<comment type="function">
    <text evidence="1">Required for 60S pre-ribosomal subunits export to the cytoplasm.</text>
</comment>
<comment type="subcellular location">
    <subcellularLocation>
        <location evidence="1">Nucleus</location>
        <location evidence="1">Nucleolus</location>
    </subcellularLocation>
</comment>
<dbReference type="GO" id="GO:0015031">
    <property type="term" value="P:protein transport"/>
    <property type="evidence" value="ECO:0007669"/>
    <property type="project" value="UniProtKB-KW"/>
</dbReference>
<evidence type="ECO:0000313" key="4">
    <source>
        <dbReference type="EMBL" id="VTJ72024.1"/>
    </source>
</evidence>
<keyword evidence="1" id="KW-0653">Protein transport</keyword>
<dbReference type="AlphaFoldDB" id="A0A5E4BQU6"/>
<dbReference type="EMBL" id="CABDUW010000602">
    <property type="protein sequence ID" value="VTJ72024.1"/>
    <property type="molecule type" value="Genomic_DNA"/>
</dbReference>
<comment type="caution">
    <text evidence="4">The sequence shown here is derived from an EMBL/GenBank/DDBJ whole genome shotgun (WGS) entry which is preliminary data.</text>
</comment>
<feature type="domain" description="SDA1 N-terminal" evidence="3">
    <location>
        <begin position="5"/>
        <end position="126"/>
    </location>
</feature>
<dbReference type="Proteomes" id="UP000335636">
    <property type="component" value="Unassembled WGS sequence"/>
</dbReference>
<evidence type="ECO:0000256" key="2">
    <source>
        <dbReference type="SAM" id="MobiDB-lite"/>
    </source>
</evidence>
<dbReference type="InterPro" id="IPR012977">
    <property type="entry name" value="SDA1_N"/>
</dbReference>
<reference evidence="4" key="1">
    <citation type="submission" date="2019-04" db="EMBL/GenBank/DDBJ databases">
        <authorList>
            <person name="Alioto T."/>
            <person name="Alioto T."/>
        </authorList>
    </citation>
    <scope>NUCLEOTIDE SEQUENCE [LARGE SCALE GENOMIC DNA]</scope>
</reference>
<dbReference type="PANTHER" id="PTHR12730">
    <property type="entry name" value="HSDA/SDA1-RELATED"/>
    <property type="match status" value="1"/>
</dbReference>
<dbReference type="PANTHER" id="PTHR12730:SF0">
    <property type="entry name" value="PROTEIN SDA1 HOMOLOG"/>
    <property type="match status" value="1"/>
</dbReference>
<dbReference type="Pfam" id="PF08158">
    <property type="entry name" value="SDA1_HEAT"/>
    <property type="match status" value="1"/>
</dbReference>
<organism evidence="4 5">
    <name type="scientific">Marmota monax</name>
    <name type="common">Woodchuck</name>
    <dbReference type="NCBI Taxonomy" id="9995"/>
    <lineage>
        <taxon>Eukaryota</taxon>
        <taxon>Metazoa</taxon>
        <taxon>Chordata</taxon>
        <taxon>Craniata</taxon>
        <taxon>Vertebrata</taxon>
        <taxon>Euteleostomi</taxon>
        <taxon>Mammalia</taxon>
        <taxon>Eutheria</taxon>
        <taxon>Euarchontoglires</taxon>
        <taxon>Glires</taxon>
        <taxon>Rodentia</taxon>
        <taxon>Sciuromorpha</taxon>
        <taxon>Sciuridae</taxon>
        <taxon>Xerinae</taxon>
        <taxon>Marmotini</taxon>
        <taxon>Marmota</taxon>
    </lineage>
</organism>
<evidence type="ECO:0000313" key="5">
    <source>
        <dbReference type="Proteomes" id="UP000335636"/>
    </source>
</evidence>
<evidence type="ECO:0000256" key="1">
    <source>
        <dbReference type="RuleBase" id="RU365057"/>
    </source>
</evidence>
<sequence>MMPKLLNVITTTCFSQVTKILVAALTFFLGKDEDKKQDSDSESEDEGPKTARDLLVQYATGKKSSKNKKRLEKTMKILKKQKRKKKTPEVFNFSALHLIHDPQDFAEKLLKHLESSKERFEVKMMTGGNSRAFSLQLSSLLAKVLAAPLGRSNKDPYVCYPSLSSPSTPRDCSILAHDYGQQFCY</sequence>
<comment type="similarity">
    <text evidence="1">Belongs to the SDA1 family.</text>
</comment>
<keyword evidence="1" id="KW-0690">Ribosome biogenesis</keyword>
<dbReference type="GO" id="GO:0042273">
    <property type="term" value="P:ribosomal large subunit biogenesis"/>
    <property type="evidence" value="ECO:0007669"/>
    <property type="project" value="UniProtKB-UniRule"/>
</dbReference>
<keyword evidence="5" id="KW-1185">Reference proteome</keyword>
<dbReference type="GO" id="GO:0005730">
    <property type="term" value="C:nucleolus"/>
    <property type="evidence" value="ECO:0007669"/>
    <property type="project" value="UniProtKB-SubCell"/>
</dbReference>
<dbReference type="InterPro" id="IPR027312">
    <property type="entry name" value="Sda1"/>
</dbReference>
<protein>
    <recommendedName>
        <fullName evidence="1">Protein SDA1</fullName>
    </recommendedName>
</protein>
<evidence type="ECO:0000259" key="3">
    <source>
        <dbReference type="Pfam" id="PF08158"/>
    </source>
</evidence>
<name>A0A5E4BQU6_MARMO</name>
<gene>
    <name evidence="4" type="ORF">MONAX_5E009865</name>
</gene>
<accession>A0A5E4BQU6</accession>